<accession>A0A365P144</accession>
<dbReference type="Proteomes" id="UP000253319">
    <property type="component" value="Unassembled WGS sequence"/>
</dbReference>
<feature type="signal peptide" evidence="1">
    <location>
        <begin position="1"/>
        <end position="18"/>
    </location>
</feature>
<keyword evidence="1" id="KW-0732">Signal</keyword>
<sequence>MKRYIGLFLLALSFTACDDGDITLQSFDFEAQNIQNCTTNELLFKIKGSELLLVTLPNSATTNEVTPEDQPREIPVNTTNQVLYRKYSGNLTNATICSAIPPSSPSVSKEWLATGGTIEVITSERRNANDELIGYTHNIRFVNINFSSSNDSFSFVSYIFGNYQTNL</sequence>
<keyword evidence="3" id="KW-1185">Reference proteome</keyword>
<evidence type="ECO:0000256" key="1">
    <source>
        <dbReference type="SAM" id="SignalP"/>
    </source>
</evidence>
<dbReference type="OrthoDB" id="1417969at2"/>
<protein>
    <recommendedName>
        <fullName evidence="4">Lipoprotein</fullName>
    </recommendedName>
</protein>
<dbReference type="PROSITE" id="PS51257">
    <property type="entry name" value="PROKAR_LIPOPROTEIN"/>
    <property type="match status" value="1"/>
</dbReference>
<gene>
    <name evidence="2" type="ORF">DPN68_08525</name>
</gene>
<proteinExistence type="predicted"/>
<comment type="caution">
    <text evidence="2">The sequence shown here is derived from an EMBL/GenBank/DDBJ whole genome shotgun (WGS) entry which is preliminary data.</text>
</comment>
<evidence type="ECO:0000313" key="3">
    <source>
        <dbReference type="Proteomes" id="UP000253319"/>
    </source>
</evidence>
<reference evidence="2 3" key="1">
    <citation type="submission" date="2018-06" db="EMBL/GenBank/DDBJ databases">
        <title>Flavobacterium tibetense sp. nov., isolated from a wetland YonghuCo on Tibetan Plateau.</title>
        <authorList>
            <person name="Xing P."/>
            <person name="Phurbu D."/>
            <person name="Lu H."/>
        </authorList>
    </citation>
    <scope>NUCLEOTIDE SEQUENCE [LARGE SCALE GENOMIC DNA]</scope>
    <source>
        <strain evidence="2 3">YH5</strain>
    </source>
</reference>
<feature type="chain" id="PRO_5016876684" description="Lipoprotein" evidence="1">
    <location>
        <begin position="19"/>
        <end position="167"/>
    </location>
</feature>
<evidence type="ECO:0000313" key="2">
    <source>
        <dbReference type="EMBL" id="RBA28189.1"/>
    </source>
</evidence>
<dbReference type="RefSeq" id="WP_113989233.1">
    <property type="nucleotide sequence ID" value="NZ_QLST01000009.1"/>
</dbReference>
<evidence type="ECO:0008006" key="4">
    <source>
        <dbReference type="Google" id="ProtNLM"/>
    </source>
</evidence>
<name>A0A365P144_9FLAO</name>
<dbReference type="AlphaFoldDB" id="A0A365P144"/>
<organism evidence="2 3">
    <name type="scientific">Flavobacterium tibetense</name>
    <dbReference type="NCBI Taxonomy" id="2233533"/>
    <lineage>
        <taxon>Bacteria</taxon>
        <taxon>Pseudomonadati</taxon>
        <taxon>Bacteroidota</taxon>
        <taxon>Flavobacteriia</taxon>
        <taxon>Flavobacteriales</taxon>
        <taxon>Flavobacteriaceae</taxon>
        <taxon>Flavobacterium</taxon>
    </lineage>
</organism>
<dbReference type="EMBL" id="QLST01000009">
    <property type="protein sequence ID" value="RBA28189.1"/>
    <property type="molecule type" value="Genomic_DNA"/>
</dbReference>